<dbReference type="InterPro" id="IPR039422">
    <property type="entry name" value="MarR/SlyA-like"/>
</dbReference>
<dbReference type="InterPro" id="IPR036388">
    <property type="entry name" value="WH-like_DNA-bd_sf"/>
</dbReference>
<dbReference type="PANTHER" id="PTHR33164">
    <property type="entry name" value="TRANSCRIPTIONAL REGULATOR, MARR FAMILY"/>
    <property type="match status" value="1"/>
</dbReference>
<comment type="caution">
    <text evidence="5">The sequence shown here is derived from an EMBL/GenBank/DDBJ whole genome shotgun (WGS) entry which is preliminary data.</text>
</comment>
<evidence type="ECO:0000313" key="6">
    <source>
        <dbReference type="Proteomes" id="UP001501586"/>
    </source>
</evidence>
<dbReference type="PROSITE" id="PS50995">
    <property type="entry name" value="HTH_MARR_2"/>
    <property type="match status" value="1"/>
</dbReference>
<dbReference type="PROSITE" id="PS01117">
    <property type="entry name" value="HTH_MARR_1"/>
    <property type="match status" value="1"/>
</dbReference>
<dbReference type="InterPro" id="IPR023187">
    <property type="entry name" value="Tscrpt_reg_MarR-type_CS"/>
</dbReference>
<keyword evidence="1" id="KW-0805">Transcription regulation</keyword>
<keyword evidence="3" id="KW-0804">Transcription</keyword>
<evidence type="ECO:0000256" key="1">
    <source>
        <dbReference type="ARBA" id="ARBA00023015"/>
    </source>
</evidence>
<dbReference type="SMART" id="SM00347">
    <property type="entry name" value="HTH_MARR"/>
    <property type="match status" value="1"/>
</dbReference>
<evidence type="ECO:0000256" key="3">
    <source>
        <dbReference type="ARBA" id="ARBA00023163"/>
    </source>
</evidence>
<accession>A0ABP8EG23</accession>
<organism evidence="5 6">
    <name type="scientific">Brevibacterium daeguense</name>
    <dbReference type="NCBI Taxonomy" id="909936"/>
    <lineage>
        <taxon>Bacteria</taxon>
        <taxon>Bacillati</taxon>
        <taxon>Actinomycetota</taxon>
        <taxon>Actinomycetes</taxon>
        <taxon>Micrococcales</taxon>
        <taxon>Brevibacteriaceae</taxon>
        <taxon>Brevibacterium</taxon>
    </lineage>
</organism>
<feature type="domain" description="HTH marR-type" evidence="4">
    <location>
        <begin position="37"/>
        <end position="167"/>
    </location>
</feature>
<proteinExistence type="predicted"/>
<protein>
    <recommendedName>
        <fullName evidence="4">HTH marR-type domain-containing protein</fullName>
    </recommendedName>
</protein>
<name>A0ABP8EG23_9MICO</name>
<reference evidence="6" key="1">
    <citation type="journal article" date="2019" name="Int. J. Syst. Evol. Microbiol.">
        <title>The Global Catalogue of Microorganisms (GCM) 10K type strain sequencing project: providing services to taxonomists for standard genome sequencing and annotation.</title>
        <authorList>
            <consortium name="The Broad Institute Genomics Platform"/>
            <consortium name="The Broad Institute Genome Sequencing Center for Infectious Disease"/>
            <person name="Wu L."/>
            <person name="Ma J."/>
        </authorList>
    </citation>
    <scope>NUCLEOTIDE SEQUENCE [LARGE SCALE GENOMIC DNA]</scope>
    <source>
        <strain evidence="6">JCM 17458</strain>
    </source>
</reference>
<dbReference type="Gene3D" id="1.10.10.10">
    <property type="entry name" value="Winged helix-like DNA-binding domain superfamily/Winged helix DNA-binding domain"/>
    <property type="match status" value="1"/>
</dbReference>
<dbReference type="InterPro" id="IPR036390">
    <property type="entry name" value="WH_DNA-bd_sf"/>
</dbReference>
<dbReference type="SUPFAM" id="SSF46785">
    <property type="entry name" value="Winged helix' DNA-binding domain"/>
    <property type="match status" value="1"/>
</dbReference>
<sequence>MYAMLPDSLLELFDADSADLSPEQRERRARIASVVHANQVQHMIARTAASRFAHANRLNLIDFQVLQTVVAVGDTGHTATPGYICQQLSLSASTLTSILERLANRGLLLRERDSADRRRISVYYTEESAALIMRYYQQVVDSYELALGTLSDEHISQRIDFLHELAGANQRLLDALESADPAELAGQAAPSSATTARH</sequence>
<dbReference type="EMBL" id="BAABAZ010000004">
    <property type="protein sequence ID" value="GAA4282848.1"/>
    <property type="molecule type" value="Genomic_DNA"/>
</dbReference>
<evidence type="ECO:0000259" key="4">
    <source>
        <dbReference type="PROSITE" id="PS50995"/>
    </source>
</evidence>
<evidence type="ECO:0000256" key="2">
    <source>
        <dbReference type="ARBA" id="ARBA00023125"/>
    </source>
</evidence>
<keyword evidence="2" id="KW-0238">DNA-binding</keyword>
<dbReference type="Pfam" id="PF12802">
    <property type="entry name" value="MarR_2"/>
    <property type="match status" value="1"/>
</dbReference>
<evidence type="ECO:0000313" key="5">
    <source>
        <dbReference type="EMBL" id="GAA4282848.1"/>
    </source>
</evidence>
<dbReference type="PANTHER" id="PTHR33164:SF43">
    <property type="entry name" value="HTH-TYPE TRANSCRIPTIONAL REPRESSOR YETL"/>
    <property type="match status" value="1"/>
</dbReference>
<dbReference type="Proteomes" id="UP001501586">
    <property type="component" value="Unassembled WGS sequence"/>
</dbReference>
<keyword evidence="6" id="KW-1185">Reference proteome</keyword>
<dbReference type="InterPro" id="IPR000835">
    <property type="entry name" value="HTH_MarR-typ"/>
</dbReference>
<gene>
    <name evidence="5" type="ORF">GCM10022261_03790</name>
</gene>